<dbReference type="InterPro" id="IPR019734">
    <property type="entry name" value="TPR_rpt"/>
</dbReference>
<feature type="domain" description="RNA-polymerase II-associated protein 3-like C-terminal" evidence="7">
    <location>
        <begin position="323"/>
        <end position="409"/>
    </location>
</feature>
<feature type="compositionally biased region" description="Basic and acidic residues" evidence="6">
    <location>
        <begin position="250"/>
        <end position="260"/>
    </location>
</feature>
<dbReference type="PROSITE" id="PS50005">
    <property type="entry name" value="TPR"/>
    <property type="match status" value="1"/>
</dbReference>
<dbReference type="PANTHER" id="PTHR46423">
    <property type="entry name" value="RNA POLYMERASE II-ASSOCIATED PROTEIN 3"/>
    <property type="match status" value="1"/>
</dbReference>
<evidence type="ECO:0000313" key="9">
    <source>
        <dbReference type="Proteomes" id="UP001295794"/>
    </source>
</evidence>
<evidence type="ECO:0000256" key="3">
    <source>
        <dbReference type="ARBA" id="ARBA00038275"/>
    </source>
</evidence>
<dbReference type="InterPro" id="IPR051966">
    <property type="entry name" value="RPAP3"/>
</dbReference>
<protein>
    <recommendedName>
        <fullName evidence="4">RNA polymerase II-associated protein 3</fullName>
    </recommendedName>
</protein>
<dbReference type="SUPFAM" id="SSF48452">
    <property type="entry name" value="TPR-like"/>
    <property type="match status" value="1"/>
</dbReference>
<evidence type="ECO:0000259" key="7">
    <source>
        <dbReference type="Pfam" id="PF13877"/>
    </source>
</evidence>
<dbReference type="InterPro" id="IPR025986">
    <property type="entry name" value="RPAP3-like_C"/>
</dbReference>
<keyword evidence="1" id="KW-0677">Repeat</keyword>
<feature type="region of interest" description="Disordered" evidence="6">
    <location>
        <begin position="93"/>
        <end position="112"/>
    </location>
</feature>
<feature type="region of interest" description="Disordered" evidence="6">
    <location>
        <begin position="149"/>
        <end position="322"/>
    </location>
</feature>
<evidence type="ECO:0000256" key="1">
    <source>
        <dbReference type="ARBA" id="ARBA00022737"/>
    </source>
</evidence>
<dbReference type="PANTHER" id="PTHR46423:SF1">
    <property type="entry name" value="RNA POLYMERASE II-ASSOCIATED PROTEIN 3"/>
    <property type="match status" value="1"/>
</dbReference>
<comment type="similarity">
    <text evidence="3">Belongs to the RPAP3 family.</text>
</comment>
<keyword evidence="2 5" id="KW-0802">TPR repeat</keyword>
<keyword evidence="9" id="KW-1185">Reference proteome</keyword>
<feature type="repeat" description="TPR" evidence="5">
    <location>
        <begin position="73"/>
        <end position="106"/>
    </location>
</feature>
<evidence type="ECO:0000256" key="6">
    <source>
        <dbReference type="SAM" id="MobiDB-lite"/>
    </source>
</evidence>
<dbReference type="SMART" id="SM00028">
    <property type="entry name" value="TPR"/>
    <property type="match status" value="3"/>
</dbReference>
<feature type="compositionally biased region" description="Low complexity" evidence="6">
    <location>
        <begin position="200"/>
        <end position="227"/>
    </location>
</feature>
<evidence type="ECO:0000256" key="5">
    <source>
        <dbReference type="PROSITE-ProRule" id="PRU00339"/>
    </source>
</evidence>
<reference evidence="8" key="1">
    <citation type="submission" date="2023-11" db="EMBL/GenBank/DDBJ databases">
        <authorList>
            <person name="De Vega J J."/>
            <person name="De Vega J J."/>
        </authorList>
    </citation>
    <scope>NUCLEOTIDE SEQUENCE</scope>
</reference>
<accession>A0AAD2JVJ4</accession>
<sequence length="442" mass="47570">MSAAGSQEKEKGNAAFKAGDFPAAIGHYSAAIHANRTDATFPLNRAAAYLKLGKNEDAERDCSTVLSLSKGNVKAFFRRAQARTAMGKLEEARDDLTEASKREPENESVKQDLKKVEQLLRDTVSKSSASKAPIDITVPSAKGRRIPITIVEKDGTRKTLPVPGTQDHATPPVTKPSPIVAPKATVAARPTQGNSDQDMLSAVSSRSLSGASASGPKQSSPPAASAPLPKPQAPPKPQPMYTTKTASSFKDAKATRDTSKPSRMIVGGGIFRASGESTVIPERVLIVPPTGEKKVPSSKPSANTPEPSSSSVSRPPLATSKSPMTLFDFTRSWERDPDHAARYALLSEIPPSAIPSLFQTSLEPETFYEIAETLGQASIDQDVAKAYLHQLEQVPRFGTVARFLSAKERARIRDIWSSLGVGEKDQTRRPAELAEVWDFVYR</sequence>
<evidence type="ECO:0000256" key="4">
    <source>
        <dbReference type="ARBA" id="ARBA00040133"/>
    </source>
</evidence>
<dbReference type="EMBL" id="CAVNYO010000054">
    <property type="protein sequence ID" value="CAK5264384.1"/>
    <property type="molecule type" value="Genomic_DNA"/>
</dbReference>
<dbReference type="Pfam" id="PF13877">
    <property type="entry name" value="RPAP3_C"/>
    <property type="match status" value="1"/>
</dbReference>
<organism evidence="8 9">
    <name type="scientific">Mycena citricolor</name>
    <dbReference type="NCBI Taxonomy" id="2018698"/>
    <lineage>
        <taxon>Eukaryota</taxon>
        <taxon>Fungi</taxon>
        <taxon>Dikarya</taxon>
        <taxon>Basidiomycota</taxon>
        <taxon>Agaricomycotina</taxon>
        <taxon>Agaricomycetes</taxon>
        <taxon>Agaricomycetidae</taxon>
        <taxon>Agaricales</taxon>
        <taxon>Marasmiineae</taxon>
        <taxon>Mycenaceae</taxon>
        <taxon>Mycena</taxon>
    </lineage>
</organism>
<gene>
    <name evidence="8" type="ORF">MYCIT1_LOCUS4506</name>
</gene>
<evidence type="ECO:0000313" key="8">
    <source>
        <dbReference type="EMBL" id="CAK5264384.1"/>
    </source>
</evidence>
<feature type="compositionally biased region" description="Pro residues" evidence="6">
    <location>
        <begin position="228"/>
        <end position="238"/>
    </location>
</feature>
<comment type="caution">
    <text evidence="8">The sequence shown here is derived from an EMBL/GenBank/DDBJ whole genome shotgun (WGS) entry which is preliminary data.</text>
</comment>
<feature type="compositionally biased region" description="Low complexity" evidence="6">
    <location>
        <begin position="300"/>
        <end position="316"/>
    </location>
</feature>
<proteinExistence type="inferred from homology"/>
<dbReference type="Gene3D" id="1.25.40.10">
    <property type="entry name" value="Tetratricopeptide repeat domain"/>
    <property type="match status" value="1"/>
</dbReference>
<dbReference type="AlphaFoldDB" id="A0AAD2JVJ4"/>
<dbReference type="InterPro" id="IPR011990">
    <property type="entry name" value="TPR-like_helical_dom_sf"/>
</dbReference>
<dbReference type="Pfam" id="PF13432">
    <property type="entry name" value="TPR_16"/>
    <property type="match status" value="1"/>
</dbReference>
<dbReference type="GO" id="GO:0101031">
    <property type="term" value="C:protein folding chaperone complex"/>
    <property type="evidence" value="ECO:0007669"/>
    <property type="project" value="TreeGrafter"/>
</dbReference>
<evidence type="ECO:0000256" key="2">
    <source>
        <dbReference type="ARBA" id="ARBA00022803"/>
    </source>
</evidence>
<dbReference type="Proteomes" id="UP001295794">
    <property type="component" value="Unassembled WGS sequence"/>
</dbReference>
<name>A0AAD2JVJ4_9AGAR</name>